<keyword evidence="3" id="KW-1185">Reference proteome</keyword>
<dbReference type="Pfam" id="PF13924">
    <property type="entry name" value="Lipocalin_5"/>
    <property type="match status" value="1"/>
</dbReference>
<feature type="domain" description="Lipocalin-like" evidence="1">
    <location>
        <begin position="10"/>
        <end position="144"/>
    </location>
</feature>
<sequence>MKTFIGKHLIGAWRLIGCTDQDQHGHPVNFFGTATTGMLIYDDKGNMSVQMMVPDRKLFSSAAIGSWTPEETYEAFHGYNAYYGRYHEETPGEILHVVEGSLFPNFIGIRFVRHAELVDDELTLVTPPLPVREQQVVFRLVWKRL</sequence>
<proteinExistence type="predicted"/>
<evidence type="ECO:0000313" key="3">
    <source>
        <dbReference type="Proteomes" id="UP000570474"/>
    </source>
</evidence>
<organism evidence="2 3">
    <name type="scientific">Chitinophaga varians</name>
    <dbReference type="NCBI Taxonomy" id="2202339"/>
    <lineage>
        <taxon>Bacteria</taxon>
        <taxon>Pseudomonadati</taxon>
        <taxon>Bacteroidota</taxon>
        <taxon>Chitinophagia</taxon>
        <taxon>Chitinophagales</taxon>
        <taxon>Chitinophagaceae</taxon>
        <taxon>Chitinophaga</taxon>
    </lineage>
</organism>
<gene>
    <name evidence="2" type="ORF">HGH92_32160</name>
</gene>
<dbReference type="AlphaFoldDB" id="A0A847RTT0"/>
<dbReference type="Proteomes" id="UP000570474">
    <property type="component" value="Unassembled WGS sequence"/>
</dbReference>
<comment type="caution">
    <text evidence="2">The sequence shown here is derived from an EMBL/GenBank/DDBJ whole genome shotgun (WGS) entry which is preliminary data.</text>
</comment>
<dbReference type="EMBL" id="JABAIA010000004">
    <property type="protein sequence ID" value="NLR69000.1"/>
    <property type="molecule type" value="Genomic_DNA"/>
</dbReference>
<evidence type="ECO:0000259" key="1">
    <source>
        <dbReference type="Pfam" id="PF13924"/>
    </source>
</evidence>
<dbReference type="RefSeq" id="WP_168874943.1">
    <property type="nucleotide sequence ID" value="NZ_JABAIA010000004.1"/>
</dbReference>
<reference evidence="2 3" key="1">
    <citation type="submission" date="2020-04" db="EMBL/GenBank/DDBJ databases">
        <authorList>
            <person name="Yin C."/>
        </authorList>
    </citation>
    <scope>NUCLEOTIDE SEQUENCE [LARGE SCALE GENOMIC DNA]</scope>
    <source>
        <strain evidence="2 3">Ae27</strain>
    </source>
</reference>
<protein>
    <submittedName>
        <fullName evidence="2">Lipocalin-like domain-containing protein</fullName>
    </submittedName>
</protein>
<evidence type="ECO:0000313" key="2">
    <source>
        <dbReference type="EMBL" id="NLR69000.1"/>
    </source>
</evidence>
<dbReference type="InterPro" id="IPR024311">
    <property type="entry name" value="Lipocalin-like"/>
</dbReference>
<name>A0A847RTT0_9BACT</name>
<accession>A0A847RTT0</accession>